<dbReference type="PANTHER" id="PTHR11165">
    <property type="entry name" value="SKP1"/>
    <property type="match status" value="1"/>
</dbReference>
<name>A0AAN8VX19_9MAGN</name>
<evidence type="ECO:0000313" key="8">
    <source>
        <dbReference type="EMBL" id="KAK6939319.1"/>
    </source>
</evidence>
<organism evidence="8 9">
    <name type="scientific">Dillenia turbinata</name>
    <dbReference type="NCBI Taxonomy" id="194707"/>
    <lineage>
        <taxon>Eukaryota</taxon>
        <taxon>Viridiplantae</taxon>
        <taxon>Streptophyta</taxon>
        <taxon>Embryophyta</taxon>
        <taxon>Tracheophyta</taxon>
        <taxon>Spermatophyta</taxon>
        <taxon>Magnoliopsida</taxon>
        <taxon>eudicotyledons</taxon>
        <taxon>Gunneridae</taxon>
        <taxon>Pentapetalae</taxon>
        <taxon>Dilleniales</taxon>
        <taxon>Dilleniaceae</taxon>
        <taxon>Dillenia</taxon>
    </lineage>
</organism>
<dbReference type="InterPro" id="IPR011333">
    <property type="entry name" value="SKP1/BTB/POZ_sf"/>
</dbReference>
<keyword evidence="4" id="KW-0833">Ubl conjugation pathway</keyword>
<dbReference type="GO" id="GO:0009867">
    <property type="term" value="P:jasmonic acid mediated signaling pathway"/>
    <property type="evidence" value="ECO:0007669"/>
    <property type="project" value="UniProtKB-ARBA"/>
</dbReference>
<evidence type="ECO:0000313" key="9">
    <source>
        <dbReference type="Proteomes" id="UP001370490"/>
    </source>
</evidence>
<dbReference type="EMBL" id="JBAMMX010000005">
    <property type="protein sequence ID" value="KAK6939319.1"/>
    <property type="molecule type" value="Genomic_DNA"/>
</dbReference>
<dbReference type="GO" id="GO:0005634">
    <property type="term" value="C:nucleus"/>
    <property type="evidence" value="ECO:0007669"/>
    <property type="project" value="UniProtKB-SubCell"/>
</dbReference>
<evidence type="ECO:0000259" key="6">
    <source>
        <dbReference type="Pfam" id="PF01466"/>
    </source>
</evidence>
<dbReference type="Proteomes" id="UP001370490">
    <property type="component" value="Unassembled WGS sequence"/>
</dbReference>
<dbReference type="FunFam" id="3.30.710.10:FF:000057">
    <property type="entry name" value="SKP1-like protein 1A"/>
    <property type="match status" value="1"/>
</dbReference>
<dbReference type="Gene3D" id="3.30.710.10">
    <property type="entry name" value="Potassium Channel Kv1.1, Chain A"/>
    <property type="match status" value="1"/>
</dbReference>
<dbReference type="GO" id="GO:0006511">
    <property type="term" value="P:ubiquitin-dependent protein catabolic process"/>
    <property type="evidence" value="ECO:0007669"/>
    <property type="project" value="InterPro"/>
</dbReference>
<comment type="similarity">
    <text evidence="3">Belongs to the SKP1 family.</text>
</comment>
<evidence type="ECO:0000256" key="2">
    <source>
        <dbReference type="ARBA" id="ARBA00004906"/>
    </source>
</evidence>
<reference evidence="8 9" key="1">
    <citation type="submission" date="2023-12" db="EMBL/GenBank/DDBJ databases">
        <title>A high-quality genome assembly for Dillenia turbinata (Dilleniales).</title>
        <authorList>
            <person name="Chanderbali A."/>
        </authorList>
    </citation>
    <scope>NUCLEOTIDE SEQUENCE [LARGE SCALE GENOMIC DNA]</scope>
    <source>
        <strain evidence="8">LSX21</strain>
        <tissue evidence="8">Leaf</tissue>
    </source>
</reference>
<evidence type="ECO:0000256" key="1">
    <source>
        <dbReference type="ARBA" id="ARBA00004123"/>
    </source>
</evidence>
<evidence type="ECO:0000256" key="4">
    <source>
        <dbReference type="ARBA" id="ARBA00022786"/>
    </source>
</evidence>
<feature type="domain" description="SKP1 component dimerisation" evidence="6">
    <location>
        <begin position="108"/>
        <end position="155"/>
    </location>
</feature>
<dbReference type="AlphaFoldDB" id="A0AAN8VX19"/>
<dbReference type="InterPro" id="IPR016072">
    <property type="entry name" value="Skp1_comp_dimer"/>
</dbReference>
<keyword evidence="9" id="KW-1185">Reference proteome</keyword>
<keyword evidence="5" id="KW-0539">Nucleus</keyword>
<proteinExistence type="inferred from homology"/>
<sequence>MSSKKITLRSSDGEAFEVDEAVAQESQTIKHMIEDDCADNGIPLPNVTSKILSKVIEYCKKHVDAAASKSSEDRSSDEDLKAWDADFVKVDQATLFDLILAANYLNIKSLLDLTCQTVADMIKGKTPEEIRKTFNIKNDFTPEEEEEVRRENQWAFEDLMNYLNVRPVKHIFSEAASCADRLVSLWQFGFERMVELAEPPDALLLLLKDDKEGVERS</sequence>
<comment type="caution">
    <text evidence="8">The sequence shown here is derived from an EMBL/GenBank/DDBJ whole genome shotgun (WGS) entry which is preliminary data.</text>
</comment>
<dbReference type="CDD" id="cd18322">
    <property type="entry name" value="BTB_POZ_SKP1"/>
    <property type="match status" value="1"/>
</dbReference>
<evidence type="ECO:0000259" key="7">
    <source>
        <dbReference type="Pfam" id="PF03931"/>
    </source>
</evidence>
<evidence type="ECO:0000256" key="3">
    <source>
        <dbReference type="ARBA" id="ARBA00009993"/>
    </source>
</evidence>
<dbReference type="SMART" id="SM00512">
    <property type="entry name" value="Skp1"/>
    <property type="match status" value="1"/>
</dbReference>
<dbReference type="InterPro" id="IPR016073">
    <property type="entry name" value="Skp1_comp_POZ"/>
</dbReference>
<dbReference type="SUPFAM" id="SSF81382">
    <property type="entry name" value="Skp1 dimerisation domain-like"/>
    <property type="match status" value="1"/>
</dbReference>
<dbReference type="SUPFAM" id="SSF54695">
    <property type="entry name" value="POZ domain"/>
    <property type="match status" value="1"/>
</dbReference>
<feature type="domain" description="SKP1 component POZ" evidence="7">
    <location>
        <begin position="4"/>
        <end position="63"/>
    </location>
</feature>
<comment type="pathway">
    <text evidence="2">Protein modification; protein ubiquitination.</text>
</comment>
<dbReference type="InterPro" id="IPR001232">
    <property type="entry name" value="SKP1-like"/>
</dbReference>
<gene>
    <name evidence="8" type="ORF">RJ641_028850</name>
</gene>
<evidence type="ECO:0000256" key="5">
    <source>
        <dbReference type="ARBA" id="ARBA00023242"/>
    </source>
</evidence>
<dbReference type="Pfam" id="PF03931">
    <property type="entry name" value="Skp1_POZ"/>
    <property type="match status" value="1"/>
</dbReference>
<accession>A0AAN8VX19</accession>
<dbReference type="Pfam" id="PF01466">
    <property type="entry name" value="Skp1"/>
    <property type="match status" value="1"/>
</dbReference>
<dbReference type="InterPro" id="IPR036296">
    <property type="entry name" value="SKP1-like_dim_sf"/>
</dbReference>
<comment type="subcellular location">
    <subcellularLocation>
        <location evidence="1">Nucleus</location>
    </subcellularLocation>
</comment>
<protein>
    <submittedName>
        <fullName evidence="8">SKP1 component, POZ domain</fullName>
    </submittedName>
</protein>
<dbReference type="InterPro" id="IPR016897">
    <property type="entry name" value="SKP1"/>
</dbReference>